<protein>
    <recommendedName>
        <fullName evidence="2">Rhodanese domain-containing protein</fullName>
    </recommendedName>
</protein>
<evidence type="ECO:0000256" key="1">
    <source>
        <dbReference type="SAM" id="MobiDB-lite"/>
    </source>
</evidence>
<dbReference type="PROSITE" id="PS50206">
    <property type="entry name" value="RHODANESE_3"/>
    <property type="match status" value="1"/>
</dbReference>
<dbReference type="SUPFAM" id="SSF52821">
    <property type="entry name" value="Rhodanese/Cell cycle control phosphatase"/>
    <property type="match status" value="1"/>
</dbReference>
<organism evidence="3 4">
    <name type="scientific">Gonapodya prolifera (strain JEL478)</name>
    <name type="common">Monoblepharis prolifera</name>
    <dbReference type="NCBI Taxonomy" id="1344416"/>
    <lineage>
        <taxon>Eukaryota</taxon>
        <taxon>Fungi</taxon>
        <taxon>Fungi incertae sedis</taxon>
        <taxon>Chytridiomycota</taxon>
        <taxon>Chytridiomycota incertae sedis</taxon>
        <taxon>Monoblepharidomycetes</taxon>
        <taxon>Monoblepharidales</taxon>
        <taxon>Gonapodyaceae</taxon>
        <taxon>Gonapodya</taxon>
    </lineage>
</organism>
<reference evidence="3 4" key="1">
    <citation type="journal article" date="2015" name="Genome Biol. Evol.">
        <title>Phylogenomic analyses indicate that early fungi evolved digesting cell walls of algal ancestors of land plants.</title>
        <authorList>
            <person name="Chang Y."/>
            <person name="Wang S."/>
            <person name="Sekimoto S."/>
            <person name="Aerts A.L."/>
            <person name="Choi C."/>
            <person name="Clum A."/>
            <person name="LaButti K.M."/>
            <person name="Lindquist E.A."/>
            <person name="Yee Ngan C."/>
            <person name="Ohm R.A."/>
            <person name="Salamov A.A."/>
            <person name="Grigoriev I.V."/>
            <person name="Spatafora J.W."/>
            <person name="Berbee M.L."/>
        </authorList>
    </citation>
    <scope>NUCLEOTIDE SEQUENCE [LARGE SCALE GENOMIC DNA]</scope>
    <source>
        <strain evidence="3 4">JEL478</strain>
    </source>
</reference>
<sequence>MAKTPKKEKAGAKSSTPMEAPSFFRKYWWAMLISVASALAGPNLTFAGPGAAVAMAPFALVLPFLPYGVPGYFEKITPHDFAELLAMSPLTGPDPPRPVPDAVIDPTLKLVVVDVREPIEVENKGILDAPNVINVPGSVFRSKAVPEIRRFVEEIETHGKSAADVVKLRLRTDAEVLSQVTVAAMDSHGNRAIKGAFALAWERKFKRVVAVAGGQQVWGKGFRRRIVPPQGSSAGDSAGEQTHDDDY</sequence>
<proteinExistence type="predicted"/>
<dbReference type="EMBL" id="KQ965754">
    <property type="protein sequence ID" value="KXS16305.1"/>
    <property type="molecule type" value="Genomic_DNA"/>
</dbReference>
<dbReference type="OrthoDB" id="10489972at2759"/>
<dbReference type="InterPro" id="IPR001763">
    <property type="entry name" value="Rhodanese-like_dom"/>
</dbReference>
<accession>A0A139AIR6</accession>
<name>A0A139AIR6_GONPJ</name>
<evidence type="ECO:0000259" key="2">
    <source>
        <dbReference type="PROSITE" id="PS50206"/>
    </source>
</evidence>
<dbReference type="AlphaFoldDB" id="A0A139AIR6"/>
<evidence type="ECO:0000313" key="3">
    <source>
        <dbReference type="EMBL" id="KXS16305.1"/>
    </source>
</evidence>
<feature type="domain" description="Rhodanese" evidence="2">
    <location>
        <begin position="109"/>
        <end position="227"/>
    </location>
</feature>
<dbReference type="Gene3D" id="3.40.250.10">
    <property type="entry name" value="Rhodanese-like domain"/>
    <property type="match status" value="1"/>
</dbReference>
<evidence type="ECO:0000313" key="4">
    <source>
        <dbReference type="Proteomes" id="UP000070544"/>
    </source>
</evidence>
<gene>
    <name evidence="3" type="ORF">M427DRAFT_55734</name>
</gene>
<feature type="region of interest" description="Disordered" evidence="1">
    <location>
        <begin position="224"/>
        <end position="247"/>
    </location>
</feature>
<dbReference type="InterPro" id="IPR036873">
    <property type="entry name" value="Rhodanese-like_dom_sf"/>
</dbReference>
<dbReference type="Proteomes" id="UP000070544">
    <property type="component" value="Unassembled WGS sequence"/>
</dbReference>
<keyword evidence="4" id="KW-1185">Reference proteome</keyword>